<dbReference type="EMBL" id="LMVN01000021">
    <property type="protein sequence ID" value="PAV07143.1"/>
    <property type="molecule type" value="Genomic_DNA"/>
</dbReference>
<keyword evidence="5 7" id="KW-1133">Transmembrane helix</keyword>
<evidence type="ECO:0000256" key="6">
    <source>
        <dbReference type="ARBA" id="ARBA00023136"/>
    </source>
</evidence>
<dbReference type="CDD" id="cd06261">
    <property type="entry name" value="TM_PBP2"/>
    <property type="match status" value="1"/>
</dbReference>
<protein>
    <submittedName>
        <fullName evidence="10">Dipeptide transport system permease protein DppC</fullName>
    </submittedName>
    <submittedName>
        <fullName evidence="9">Peptide ABC transporter permease</fullName>
    </submittedName>
</protein>
<feature type="transmembrane region" description="Helical" evidence="7">
    <location>
        <begin position="21"/>
        <end position="41"/>
    </location>
</feature>
<feature type="transmembrane region" description="Helical" evidence="7">
    <location>
        <begin position="78"/>
        <end position="104"/>
    </location>
</feature>
<keyword evidence="6 7" id="KW-0472">Membrane</keyword>
<organism evidence="9 11">
    <name type="scientific">Methanosphaera cuniculi</name>
    <dbReference type="NCBI Taxonomy" id="1077256"/>
    <lineage>
        <taxon>Archaea</taxon>
        <taxon>Methanobacteriati</taxon>
        <taxon>Methanobacteriota</taxon>
        <taxon>Methanomada group</taxon>
        <taxon>Methanobacteria</taxon>
        <taxon>Methanobacteriales</taxon>
        <taxon>Methanobacteriaceae</taxon>
        <taxon>Methanosphaera</taxon>
    </lineage>
</organism>
<keyword evidence="2 7" id="KW-0813">Transport</keyword>
<dbReference type="InterPro" id="IPR050366">
    <property type="entry name" value="BP-dependent_transpt_permease"/>
</dbReference>
<dbReference type="PANTHER" id="PTHR43386:SF23">
    <property type="entry name" value="ABC TRANSPORTER"/>
    <property type="match status" value="1"/>
</dbReference>
<dbReference type="InterPro" id="IPR000515">
    <property type="entry name" value="MetI-like"/>
</dbReference>
<proteinExistence type="inferred from homology"/>
<dbReference type="RefSeq" id="WP_095608809.1">
    <property type="nucleotide sequence ID" value="NZ_LMVN01000021.1"/>
</dbReference>
<reference evidence="10 12" key="1">
    <citation type="submission" date="2016-04" db="EMBL/GenBank/DDBJ databases">
        <title>Genome sequence of Methanosphaera cuniculi DSM 4103.</title>
        <authorList>
            <person name="Poehlein A."/>
            <person name="Seedorf H."/>
            <person name="Daniel R."/>
        </authorList>
    </citation>
    <scope>NUCLEOTIDE SEQUENCE [LARGE SCALE GENOMIC DNA]</scope>
    <source>
        <strain evidence="10 12">DSM 4103</strain>
    </source>
</reference>
<evidence type="ECO:0000313" key="10">
    <source>
        <dbReference type="EMBL" id="PWL09073.1"/>
    </source>
</evidence>
<evidence type="ECO:0000256" key="5">
    <source>
        <dbReference type="ARBA" id="ARBA00022989"/>
    </source>
</evidence>
<evidence type="ECO:0000313" key="11">
    <source>
        <dbReference type="Proteomes" id="UP000217528"/>
    </source>
</evidence>
<evidence type="ECO:0000256" key="3">
    <source>
        <dbReference type="ARBA" id="ARBA00022475"/>
    </source>
</evidence>
<feature type="transmembrane region" description="Helical" evidence="7">
    <location>
        <begin position="248"/>
        <end position="269"/>
    </location>
</feature>
<evidence type="ECO:0000256" key="1">
    <source>
        <dbReference type="ARBA" id="ARBA00004651"/>
    </source>
</evidence>
<dbReference type="GO" id="GO:0005886">
    <property type="term" value="C:plasma membrane"/>
    <property type="evidence" value="ECO:0007669"/>
    <property type="project" value="UniProtKB-SubCell"/>
</dbReference>
<dbReference type="Proteomes" id="UP000246004">
    <property type="component" value="Unassembled WGS sequence"/>
</dbReference>
<dbReference type="AlphaFoldDB" id="A0A2A2HD40"/>
<evidence type="ECO:0000259" key="8">
    <source>
        <dbReference type="PROSITE" id="PS50928"/>
    </source>
</evidence>
<dbReference type="InterPro" id="IPR035906">
    <property type="entry name" value="MetI-like_sf"/>
</dbReference>
<sequence length="285" mass="31324">MKNKDKKYFTLYNANLRTKTIVVISVALILFLIIILSSIFVDKTTALATNFTNINQPPSLEYPFGTDWMGRNMFTRTLLGLGISVGIGVLTSILTTIIAIILGVASSLNNLMDEAVALVIDLFGSIPHILLIILVSICFGTGIYGVIMGIGLTHWTPLARVLRAEIKKIKATDYVKLSKQLGHSKWWIAKKHIIPLVVSQVIVGLILVFPHAIMHEASISFLGFGLSPHEPAIGIILAEAMNYFSLGYWWLAVFPGLSLLLIVLIFDLIGENVQKLLDPQSVEGK</sequence>
<dbReference type="Gene3D" id="1.10.3720.10">
    <property type="entry name" value="MetI-like"/>
    <property type="match status" value="1"/>
</dbReference>
<feature type="transmembrane region" description="Helical" evidence="7">
    <location>
        <begin position="193"/>
        <end position="213"/>
    </location>
</feature>
<keyword evidence="4 7" id="KW-0812">Transmembrane</keyword>
<dbReference type="GO" id="GO:0055085">
    <property type="term" value="P:transmembrane transport"/>
    <property type="evidence" value="ECO:0007669"/>
    <property type="project" value="InterPro"/>
</dbReference>
<evidence type="ECO:0000256" key="2">
    <source>
        <dbReference type="ARBA" id="ARBA00022448"/>
    </source>
</evidence>
<comment type="similarity">
    <text evidence="7">Belongs to the binding-protein-dependent transport system permease family.</text>
</comment>
<evidence type="ECO:0000256" key="7">
    <source>
        <dbReference type="RuleBase" id="RU363032"/>
    </source>
</evidence>
<comment type="caution">
    <text evidence="9">The sequence shown here is derived from an EMBL/GenBank/DDBJ whole genome shotgun (WGS) entry which is preliminary data.</text>
</comment>
<keyword evidence="11" id="KW-1185">Reference proteome</keyword>
<dbReference type="Pfam" id="PF00528">
    <property type="entry name" value="BPD_transp_1"/>
    <property type="match status" value="1"/>
</dbReference>
<feature type="domain" description="ABC transmembrane type-1" evidence="8">
    <location>
        <begin position="81"/>
        <end position="270"/>
    </location>
</feature>
<evidence type="ECO:0000313" key="9">
    <source>
        <dbReference type="EMBL" id="PAV07143.1"/>
    </source>
</evidence>
<dbReference type="OrthoDB" id="312811at2157"/>
<evidence type="ECO:0000313" key="12">
    <source>
        <dbReference type="Proteomes" id="UP000246004"/>
    </source>
</evidence>
<dbReference type="Proteomes" id="UP000217528">
    <property type="component" value="Unassembled WGS sequence"/>
</dbReference>
<accession>A0A2A2HD40</accession>
<dbReference type="PROSITE" id="PS50928">
    <property type="entry name" value="ABC_TM1"/>
    <property type="match status" value="1"/>
</dbReference>
<name>A0A2A2HD40_9EURY</name>
<keyword evidence="3" id="KW-1003">Cell membrane</keyword>
<reference evidence="9 11" key="2">
    <citation type="journal article" date="2017" name="BMC Genomics">
        <title>Genomic analysis of methanogenic archaea reveals a shift towards energy conservation.</title>
        <authorList>
            <person name="Gilmore S.P."/>
            <person name="Henske J.K."/>
            <person name="Sexton J.A."/>
            <person name="Solomon K.V."/>
            <person name="Seppala S."/>
            <person name="Yoo J.I."/>
            <person name="Huyett L.M."/>
            <person name="Pressman A."/>
            <person name="Cogan J.Z."/>
            <person name="Kivenson V."/>
            <person name="Peng X."/>
            <person name="Tan Y."/>
            <person name="Valentine D.L."/>
            <person name="O'Malley M.A."/>
        </authorList>
    </citation>
    <scope>NUCLEOTIDE SEQUENCE [LARGE SCALE GENOMIC DNA]</scope>
    <source>
        <strain evidence="9 11">1R-7</strain>
    </source>
</reference>
<dbReference type="SUPFAM" id="SSF161098">
    <property type="entry name" value="MetI-like"/>
    <property type="match status" value="1"/>
</dbReference>
<dbReference type="PANTHER" id="PTHR43386">
    <property type="entry name" value="OLIGOPEPTIDE TRANSPORT SYSTEM PERMEASE PROTEIN APPC"/>
    <property type="match status" value="1"/>
</dbReference>
<dbReference type="EMBL" id="LWMS01000001">
    <property type="protein sequence ID" value="PWL09073.1"/>
    <property type="molecule type" value="Genomic_DNA"/>
</dbReference>
<evidence type="ECO:0000256" key="4">
    <source>
        <dbReference type="ARBA" id="ARBA00022692"/>
    </source>
</evidence>
<comment type="subcellular location">
    <subcellularLocation>
        <location evidence="1 7">Cell membrane</location>
        <topology evidence="1 7">Multi-pass membrane protein</topology>
    </subcellularLocation>
</comment>
<gene>
    <name evidence="10" type="primary">dppC</name>
    <name evidence="9" type="ORF">ASJ82_05565</name>
    <name evidence="10" type="ORF">MSCUN_00480</name>
</gene>